<keyword evidence="1" id="KW-0732">Signal</keyword>
<evidence type="ECO:0000259" key="2">
    <source>
        <dbReference type="Pfam" id="PF11738"/>
    </source>
</evidence>
<dbReference type="eggNOG" id="COG0726">
    <property type="taxonomic scope" value="Bacteria"/>
</dbReference>
<evidence type="ECO:0008006" key="6">
    <source>
        <dbReference type="Google" id="ProtNLM"/>
    </source>
</evidence>
<dbReference type="InterPro" id="IPR025303">
    <property type="entry name" value="PdaC"/>
</dbReference>
<keyword evidence="5" id="KW-1185">Reference proteome</keyword>
<dbReference type="Pfam" id="PF11738">
    <property type="entry name" value="DUF3298"/>
    <property type="match status" value="1"/>
</dbReference>
<dbReference type="InterPro" id="IPR037126">
    <property type="entry name" value="PdaC/RsiV-like_sf"/>
</dbReference>
<feature type="domain" description="DUF3298" evidence="2">
    <location>
        <begin position="163"/>
        <end position="252"/>
    </location>
</feature>
<evidence type="ECO:0000259" key="3">
    <source>
        <dbReference type="Pfam" id="PF13739"/>
    </source>
</evidence>
<proteinExistence type="predicted"/>
<dbReference type="AlphaFoldDB" id="F4LLY6"/>
<dbReference type="Gene3D" id="3.30.565.40">
    <property type="entry name" value="Fervidobacterium nodosum Rt17-B1 like"/>
    <property type="match status" value="1"/>
</dbReference>
<sequence>MKTATILRKTAETAILCGLLLSVSASCASAKDPQKGVSVIRNKAETDIYLAETELPVFDGREALNRRILQTGDDWFTEFSRDARENTAARLETAAPDQLKEIEMPFCTFNQTWKLAENDADYISCLLESYSYTGGANGFVQLASFTWNVRTDTEAALTDVLADFVAPATLDRLAEICRTQLTERFKSADGPVSSDGSVAADPYTAQMIAEGTAPVPENYRVFTVSDTELTIYFNKYQVAAGSYGVQTVSIPRL</sequence>
<gene>
    <name evidence="4" type="ordered locus">Trebr_0228</name>
</gene>
<dbReference type="Pfam" id="PF13739">
    <property type="entry name" value="PdaC"/>
    <property type="match status" value="1"/>
</dbReference>
<evidence type="ECO:0000313" key="5">
    <source>
        <dbReference type="Proteomes" id="UP000006546"/>
    </source>
</evidence>
<dbReference type="PROSITE" id="PS51257">
    <property type="entry name" value="PROKAR_LIPOPROTEIN"/>
    <property type="match status" value="1"/>
</dbReference>
<dbReference type="Proteomes" id="UP000006546">
    <property type="component" value="Chromosome"/>
</dbReference>
<reference evidence="5" key="1">
    <citation type="submission" date="2011-04" db="EMBL/GenBank/DDBJ databases">
        <title>The complete genome of Treponema brennaborense DSM 12168.</title>
        <authorList>
            <person name="Lucas S."/>
            <person name="Han J."/>
            <person name="Lapidus A."/>
            <person name="Bruce D."/>
            <person name="Goodwin L."/>
            <person name="Pitluck S."/>
            <person name="Peters L."/>
            <person name="Kyrpides N."/>
            <person name="Mavromatis K."/>
            <person name="Ivanova N."/>
            <person name="Mikhailova N."/>
            <person name="Pagani I."/>
            <person name="Teshima H."/>
            <person name="Detter J.C."/>
            <person name="Tapia R."/>
            <person name="Han C."/>
            <person name="Land M."/>
            <person name="Hauser L."/>
            <person name="Markowitz V."/>
            <person name="Cheng J.-F."/>
            <person name="Hugenholtz P."/>
            <person name="Woyke T."/>
            <person name="Wu D."/>
            <person name="Gronow S."/>
            <person name="Wellnitz S."/>
            <person name="Brambilla E."/>
            <person name="Klenk H.-P."/>
            <person name="Eisen J.A."/>
        </authorList>
    </citation>
    <scope>NUCLEOTIDE SEQUENCE [LARGE SCALE GENOMIC DNA]</scope>
    <source>
        <strain evidence="5">DSM 12168 / CIP 105900 / DD5/3</strain>
    </source>
</reference>
<feature type="chain" id="PRO_5003317800" description="DUF3298 domain-containing protein" evidence="1">
    <location>
        <begin position="31"/>
        <end position="253"/>
    </location>
</feature>
<dbReference type="EMBL" id="CP002696">
    <property type="protein sequence ID" value="AEE15678.1"/>
    <property type="molecule type" value="Genomic_DNA"/>
</dbReference>
<evidence type="ECO:0000313" key="4">
    <source>
        <dbReference type="EMBL" id="AEE15678.1"/>
    </source>
</evidence>
<protein>
    <recommendedName>
        <fullName evidence="6">DUF3298 domain-containing protein</fullName>
    </recommendedName>
</protein>
<dbReference type="Gene3D" id="3.90.640.20">
    <property type="entry name" value="Heat-shock cognate protein, ATPase"/>
    <property type="match status" value="1"/>
</dbReference>
<feature type="signal peptide" evidence="1">
    <location>
        <begin position="1"/>
        <end position="30"/>
    </location>
</feature>
<feature type="domain" description="Deacetylase PdaC" evidence="3">
    <location>
        <begin position="43"/>
        <end position="138"/>
    </location>
</feature>
<accession>F4LLY6</accession>
<evidence type="ECO:0000256" key="1">
    <source>
        <dbReference type="SAM" id="SignalP"/>
    </source>
</evidence>
<dbReference type="InterPro" id="IPR021729">
    <property type="entry name" value="DUF3298"/>
</dbReference>
<dbReference type="HOGENOM" id="CLU_1288412_0_0_12"/>
<dbReference type="STRING" id="906968.Trebr_0228"/>
<dbReference type="RefSeq" id="WP_013757397.1">
    <property type="nucleotide sequence ID" value="NC_015500.1"/>
</dbReference>
<dbReference type="KEGG" id="tbe:Trebr_0228"/>
<name>F4LLY6_TREBD</name>
<organism evidence="4 5">
    <name type="scientific">Treponema brennaborense (strain DSM 12168 / CIP 105900 / DD5/3)</name>
    <dbReference type="NCBI Taxonomy" id="906968"/>
    <lineage>
        <taxon>Bacteria</taxon>
        <taxon>Pseudomonadati</taxon>
        <taxon>Spirochaetota</taxon>
        <taxon>Spirochaetia</taxon>
        <taxon>Spirochaetales</taxon>
        <taxon>Treponemataceae</taxon>
        <taxon>Treponema</taxon>
    </lineage>
</organism>
<dbReference type="OrthoDB" id="5637at2"/>